<name>A0A8T2PR16_9TELE</name>
<proteinExistence type="predicted"/>
<accession>A0A8T2PR16</accession>
<keyword evidence="2" id="KW-1185">Reference proteome</keyword>
<gene>
    <name evidence="1" type="ORF">JZ751_011951</name>
</gene>
<dbReference type="EMBL" id="JAFBMS010000003">
    <property type="protein sequence ID" value="KAG9353827.1"/>
    <property type="molecule type" value="Genomic_DNA"/>
</dbReference>
<organism evidence="1 2">
    <name type="scientific">Albula glossodonta</name>
    <name type="common">roundjaw bonefish</name>
    <dbReference type="NCBI Taxonomy" id="121402"/>
    <lineage>
        <taxon>Eukaryota</taxon>
        <taxon>Metazoa</taxon>
        <taxon>Chordata</taxon>
        <taxon>Craniata</taxon>
        <taxon>Vertebrata</taxon>
        <taxon>Euteleostomi</taxon>
        <taxon>Actinopterygii</taxon>
        <taxon>Neopterygii</taxon>
        <taxon>Teleostei</taxon>
        <taxon>Albuliformes</taxon>
        <taxon>Albulidae</taxon>
        <taxon>Albula</taxon>
    </lineage>
</organism>
<evidence type="ECO:0000313" key="1">
    <source>
        <dbReference type="EMBL" id="KAG9353827.1"/>
    </source>
</evidence>
<evidence type="ECO:0000313" key="2">
    <source>
        <dbReference type="Proteomes" id="UP000824540"/>
    </source>
</evidence>
<comment type="caution">
    <text evidence="1">The sequence shown here is derived from an EMBL/GenBank/DDBJ whole genome shotgun (WGS) entry which is preliminary data.</text>
</comment>
<dbReference type="AlphaFoldDB" id="A0A8T2PR16"/>
<reference evidence="1" key="1">
    <citation type="thesis" date="2021" institute="BYU ScholarsArchive" country="Provo, UT, USA">
        <title>Applications of and Algorithms for Genome Assembly and Genomic Analyses with an Emphasis on Marine Teleosts.</title>
        <authorList>
            <person name="Pickett B.D."/>
        </authorList>
    </citation>
    <scope>NUCLEOTIDE SEQUENCE</scope>
    <source>
        <strain evidence="1">HI-2016</strain>
    </source>
</reference>
<sequence length="149" mass="15790">MEEWGPKDCAGCWADRGASDSGDCDESSKGHISYCRGCCCKPFLPACQAPFLGPEAFTESKAVLPLLVACSSLQLCSTEVQQRGLQGQAFLPGSSVWQQGPSHSLLNLLRLDAGACTSLLFLTGWAQEVTHVSACQLMPAPTPAHSLMS</sequence>
<dbReference type="Proteomes" id="UP000824540">
    <property type="component" value="Unassembled WGS sequence"/>
</dbReference>
<protein>
    <submittedName>
        <fullName evidence="1">Uncharacterized protein</fullName>
    </submittedName>
</protein>